<keyword evidence="2" id="KW-1185">Reference proteome</keyword>
<dbReference type="OrthoDB" id="6051144at2"/>
<dbReference type="AlphaFoldDB" id="A0A1T5K0Y9"/>
<name>A0A1T5K0Y9_9GAMM</name>
<evidence type="ECO:0008006" key="3">
    <source>
        <dbReference type="Google" id="ProtNLM"/>
    </source>
</evidence>
<protein>
    <recommendedName>
        <fullName evidence="3">Tail terminator</fullName>
    </recommendedName>
</protein>
<evidence type="ECO:0000313" key="2">
    <source>
        <dbReference type="Proteomes" id="UP000190341"/>
    </source>
</evidence>
<reference evidence="1 2" key="1">
    <citation type="submission" date="2017-02" db="EMBL/GenBank/DDBJ databases">
        <authorList>
            <person name="Peterson S.W."/>
        </authorList>
    </citation>
    <scope>NUCLEOTIDE SEQUENCE [LARGE SCALE GENOMIC DNA]</scope>
    <source>
        <strain evidence="1 2">P15</strain>
    </source>
</reference>
<dbReference type="Proteomes" id="UP000190341">
    <property type="component" value="Unassembled WGS sequence"/>
</dbReference>
<organism evidence="1 2">
    <name type="scientific">Pseudoxanthomonas indica</name>
    <dbReference type="NCBI Taxonomy" id="428993"/>
    <lineage>
        <taxon>Bacteria</taxon>
        <taxon>Pseudomonadati</taxon>
        <taxon>Pseudomonadota</taxon>
        <taxon>Gammaproteobacteria</taxon>
        <taxon>Lysobacterales</taxon>
        <taxon>Lysobacteraceae</taxon>
        <taxon>Pseudoxanthomonas</taxon>
    </lineage>
</organism>
<gene>
    <name evidence="1" type="ORF">SAMN06296058_1248</name>
</gene>
<sequence>MASPRTVLLQAVEACLARIQVADGYRTDVGSDVTLEPAPALASEKPIGLLTVVWLRQERPVDSAVLRTHRLTTFRVVAKIPADMDEAQERVDALVSDIERALDGQQAEFPPRYSAPVYQFAEPLAAEPEAGYVGAAVTFTSNIPKQ</sequence>
<dbReference type="STRING" id="428993.SAMN06296058_1248"/>
<evidence type="ECO:0000313" key="1">
    <source>
        <dbReference type="EMBL" id="SKC57158.1"/>
    </source>
</evidence>
<accession>A0A1T5K0Y9</accession>
<proteinExistence type="predicted"/>
<dbReference type="EMBL" id="FUZV01000001">
    <property type="protein sequence ID" value="SKC57158.1"/>
    <property type="molecule type" value="Genomic_DNA"/>
</dbReference>